<keyword evidence="6" id="KW-0694">RNA-binding</keyword>
<gene>
    <name evidence="8" type="ORF">A3A48_02245</name>
</gene>
<dbReference type="GO" id="GO:0003729">
    <property type="term" value="F:mRNA binding"/>
    <property type="evidence" value="ECO:0007669"/>
    <property type="project" value="InterPro"/>
</dbReference>
<comment type="caution">
    <text evidence="8">The sequence shown here is derived from an EMBL/GenBank/DDBJ whole genome shotgun (WGS) entry which is preliminary data.</text>
</comment>
<protein>
    <recommendedName>
        <fullName evidence="10">Addiction module toxin, HicA family</fullName>
    </recommendedName>
</protein>
<evidence type="ECO:0000256" key="6">
    <source>
        <dbReference type="ARBA" id="ARBA00022884"/>
    </source>
</evidence>
<dbReference type="Gene3D" id="3.30.920.30">
    <property type="entry name" value="Hypothetical protein"/>
    <property type="match status" value="1"/>
</dbReference>
<organism evidence="8 9">
    <name type="scientific">Candidatus Curtissbacteria bacterium RIFCSPLOWO2_01_FULL_37_9</name>
    <dbReference type="NCBI Taxonomy" id="1797724"/>
    <lineage>
        <taxon>Bacteria</taxon>
        <taxon>Candidatus Curtissiibacteriota</taxon>
    </lineage>
</organism>
<keyword evidence="7" id="KW-0346">Stress response</keyword>
<evidence type="ECO:0008006" key="10">
    <source>
        <dbReference type="Google" id="ProtNLM"/>
    </source>
</evidence>
<keyword evidence="5" id="KW-0378">Hydrolase</keyword>
<evidence type="ECO:0000256" key="7">
    <source>
        <dbReference type="ARBA" id="ARBA00023016"/>
    </source>
</evidence>
<keyword evidence="3" id="KW-0540">Nuclease</keyword>
<proteinExistence type="inferred from homology"/>
<dbReference type="InterPro" id="IPR012933">
    <property type="entry name" value="HicA_mRNA_interferase"/>
</dbReference>
<evidence type="ECO:0000313" key="8">
    <source>
        <dbReference type="EMBL" id="OGD93960.1"/>
    </source>
</evidence>
<dbReference type="Pfam" id="PF07927">
    <property type="entry name" value="HicA_toxin"/>
    <property type="match status" value="1"/>
</dbReference>
<accession>A0A1F5GPZ8</accession>
<evidence type="ECO:0000256" key="2">
    <source>
        <dbReference type="ARBA" id="ARBA00022649"/>
    </source>
</evidence>
<evidence type="ECO:0000313" key="9">
    <source>
        <dbReference type="Proteomes" id="UP000178336"/>
    </source>
</evidence>
<dbReference type="EMBL" id="MFBN01000055">
    <property type="protein sequence ID" value="OGD93960.1"/>
    <property type="molecule type" value="Genomic_DNA"/>
</dbReference>
<evidence type="ECO:0000256" key="1">
    <source>
        <dbReference type="ARBA" id="ARBA00006620"/>
    </source>
</evidence>
<dbReference type="STRING" id="1797724.A3A48_02245"/>
<name>A0A1F5GPZ8_9BACT</name>
<keyword evidence="2" id="KW-1277">Toxin-antitoxin system</keyword>
<keyword evidence="4" id="KW-0255">Endonuclease</keyword>
<reference evidence="8 9" key="1">
    <citation type="journal article" date="2016" name="Nat. Commun.">
        <title>Thousands of microbial genomes shed light on interconnected biogeochemical processes in an aquifer system.</title>
        <authorList>
            <person name="Anantharaman K."/>
            <person name="Brown C.T."/>
            <person name="Hug L.A."/>
            <person name="Sharon I."/>
            <person name="Castelle C.J."/>
            <person name="Probst A.J."/>
            <person name="Thomas B.C."/>
            <person name="Singh A."/>
            <person name="Wilkins M.J."/>
            <person name="Karaoz U."/>
            <person name="Brodie E.L."/>
            <person name="Williams K.H."/>
            <person name="Hubbard S.S."/>
            <person name="Banfield J.F."/>
        </authorList>
    </citation>
    <scope>NUCLEOTIDE SEQUENCE [LARGE SCALE GENOMIC DNA]</scope>
</reference>
<dbReference type="Proteomes" id="UP000178336">
    <property type="component" value="Unassembled WGS sequence"/>
</dbReference>
<evidence type="ECO:0000256" key="4">
    <source>
        <dbReference type="ARBA" id="ARBA00022759"/>
    </source>
</evidence>
<comment type="similarity">
    <text evidence="1">Belongs to the HicA mRNA interferase family.</text>
</comment>
<dbReference type="SUPFAM" id="SSF54786">
    <property type="entry name" value="YcfA/nrd intein domain"/>
    <property type="match status" value="1"/>
</dbReference>
<sequence>MSKLPRNVKSQKLIKFFEKLGFVKVKAKGSHIRLVHGDGRWTQVAVHPGSIPVGTLSKIISQAKLSEEEINQLR</sequence>
<dbReference type="GO" id="GO:0016787">
    <property type="term" value="F:hydrolase activity"/>
    <property type="evidence" value="ECO:0007669"/>
    <property type="project" value="UniProtKB-KW"/>
</dbReference>
<evidence type="ECO:0000256" key="5">
    <source>
        <dbReference type="ARBA" id="ARBA00022801"/>
    </source>
</evidence>
<evidence type="ECO:0000256" key="3">
    <source>
        <dbReference type="ARBA" id="ARBA00022722"/>
    </source>
</evidence>
<dbReference type="GO" id="GO:0004519">
    <property type="term" value="F:endonuclease activity"/>
    <property type="evidence" value="ECO:0007669"/>
    <property type="project" value="UniProtKB-KW"/>
</dbReference>
<dbReference type="InterPro" id="IPR038570">
    <property type="entry name" value="HicA_sf"/>
</dbReference>
<dbReference type="AlphaFoldDB" id="A0A1F5GPZ8"/>